<organism evidence="2 3">
    <name type="scientific">Rickettsia asiatica</name>
    <dbReference type="NCBI Taxonomy" id="238800"/>
    <lineage>
        <taxon>Bacteria</taxon>
        <taxon>Pseudomonadati</taxon>
        <taxon>Pseudomonadota</taxon>
        <taxon>Alphaproteobacteria</taxon>
        <taxon>Rickettsiales</taxon>
        <taxon>Rickettsiaceae</taxon>
        <taxon>Rickettsieae</taxon>
        <taxon>Rickettsia</taxon>
        <taxon>spotted fever group</taxon>
    </lineage>
</organism>
<sequence length="123" mass="14378">MELHIIKTAEEYNDVLKEIDKLLYVPINSAEAEKLEILSLLVEDYENKHYKIDIPDPIEAINFRLEQLGLSRKDLEKSIGSRSRVSEILNKKRTLTLSMIRKLHKELHIPADILIQEFGKKRV</sequence>
<accession>A0A510G8I2</accession>
<dbReference type="PANTHER" id="PTHR40455:SF1">
    <property type="entry name" value="ANTITOXIN HIGA"/>
    <property type="match status" value="1"/>
</dbReference>
<dbReference type="AlphaFoldDB" id="A0A510G8I2"/>
<dbReference type="PANTHER" id="PTHR40455">
    <property type="entry name" value="ANTITOXIN HIGA"/>
    <property type="match status" value="1"/>
</dbReference>
<dbReference type="InterPro" id="IPR010982">
    <property type="entry name" value="Lambda_DNA-bd_dom_sf"/>
</dbReference>
<dbReference type="Pfam" id="PF01381">
    <property type="entry name" value="HTH_3"/>
    <property type="match status" value="1"/>
</dbReference>
<dbReference type="InterPro" id="IPR001387">
    <property type="entry name" value="Cro/C1-type_HTH"/>
</dbReference>
<dbReference type="SUPFAM" id="SSF47413">
    <property type="entry name" value="lambda repressor-like DNA-binding domains"/>
    <property type="match status" value="1"/>
</dbReference>
<evidence type="ECO:0000313" key="3">
    <source>
        <dbReference type="Proteomes" id="UP000321183"/>
    </source>
</evidence>
<feature type="domain" description="HTH cro/C1-type" evidence="1">
    <location>
        <begin position="61"/>
        <end position="114"/>
    </location>
</feature>
<dbReference type="Proteomes" id="UP000321183">
    <property type="component" value="Chromosome"/>
</dbReference>
<dbReference type="SMART" id="SM00530">
    <property type="entry name" value="HTH_XRE"/>
    <property type="match status" value="1"/>
</dbReference>
<dbReference type="RefSeq" id="WP_147143266.1">
    <property type="nucleotide sequence ID" value="NZ_AP019563.1"/>
</dbReference>
<name>A0A510G8I2_9RICK</name>
<dbReference type="GO" id="GO:0006355">
    <property type="term" value="P:regulation of DNA-templated transcription"/>
    <property type="evidence" value="ECO:0007669"/>
    <property type="project" value="InterPro"/>
</dbReference>
<evidence type="ECO:0000259" key="1">
    <source>
        <dbReference type="PROSITE" id="PS50943"/>
    </source>
</evidence>
<gene>
    <name evidence="2" type="ORF">RAS_11650</name>
</gene>
<dbReference type="Gene3D" id="1.10.260.40">
    <property type="entry name" value="lambda repressor-like DNA-binding domains"/>
    <property type="match status" value="1"/>
</dbReference>
<evidence type="ECO:0000313" key="2">
    <source>
        <dbReference type="EMBL" id="BBJ32056.1"/>
    </source>
</evidence>
<keyword evidence="3" id="KW-1185">Reference proteome</keyword>
<dbReference type="EMBL" id="AP019563">
    <property type="protein sequence ID" value="BBJ32056.1"/>
    <property type="molecule type" value="Genomic_DNA"/>
</dbReference>
<dbReference type="KEGG" id="ras:RAS_11650"/>
<proteinExistence type="predicted"/>
<reference evidence="2 3" key="1">
    <citation type="submission" date="2019-04" db="EMBL/GenBank/DDBJ databases">
        <title>Draft genome sequence of Rickettsia asiatica Maytaro1284.</title>
        <authorList>
            <person name="Thu M."/>
            <person name="Qiu Y."/>
            <person name="Nakao R."/>
        </authorList>
    </citation>
    <scope>NUCLEOTIDE SEQUENCE [LARGE SCALE GENOMIC DNA]</scope>
    <source>
        <strain evidence="2 3">Maytaro1284</strain>
    </source>
</reference>
<protein>
    <submittedName>
        <fullName evidence="2">Transcriptional regulator</fullName>
    </submittedName>
</protein>
<dbReference type="InterPro" id="IPR039060">
    <property type="entry name" value="Antitox_HigA"/>
</dbReference>
<dbReference type="GO" id="GO:0001046">
    <property type="term" value="F:core promoter sequence-specific DNA binding"/>
    <property type="evidence" value="ECO:0007669"/>
    <property type="project" value="TreeGrafter"/>
</dbReference>
<dbReference type="PROSITE" id="PS50943">
    <property type="entry name" value="HTH_CROC1"/>
    <property type="match status" value="1"/>
</dbReference>